<accession>A0A448Q6K2</accession>
<dbReference type="CDD" id="cd16901">
    <property type="entry name" value="lyz_P1"/>
    <property type="match status" value="1"/>
</dbReference>
<gene>
    <name evidence="7" type="ORF">NCTC10665_01620</name>
</gene>
<evidence type="ECO:0000313" key="8">
    <source>
        <dbReference type="Proteomes" id="UP000268879"/>
    </source>
</evidence>
<dbReference type="Gene3D" id="1.10.530.40">
    <property type="match status" value="1"/>
</dbReference>
<comment type="catalytic activity">
    <reaction evidence="1 6">
        <text>Hydrolysis of (1-&gt;4)-beta-linkages between N-acetylmuramic acid and N-acetyl-D-glucosamine residues in a peptidoglycan and between N-acetyl-D-glucosamine residues in chitodextrins.</text>
        <dbReference type="EC" id="3.2.1.17"/>
    </reaction>
</comment>
<name>A0A448Q6K2_HAEPA</name>
<dbReference type="Pfam" id="PF00959">
    <property type="entry name" value="Phage_lysozyme"/>
    <property type="match status" value="1"/>
</dbReference>
<evidence type="ECO:0000256" key="2">
    <source>
        <dbReference type="ARBA" id="ARBA00022529"/>
    </source>
</evidence>
<sequence>MKLSKTRGALGVCSVISIIAVMYTSHGDEIQLSPAGAEIIGNAEGCRREPYKCPSDVLTVGIGSTEYSGLPIEPKRIYTDLEIAERWKNDIQVAEKCVNQYGNGRNLPQPVFDAATSITFNVGCGAMRKSTMFKYLNAGKYAQACNELSRWTRAGGRVLPGLVSRREKEKALCLQNLKPTR</sequence>
<dbReference type="EMBL" id="LR134481">
    <property type="protein sequence ID" value="VEI32497.1"/>
    <property type="molecule type" value="Genomic_DNA"/>
</dbReference>
<evidence type="ECO:0000256" key="5">
    <source>
        <dbReference type="ARBA" id="ARBA00023295"/>
    </source>
</evidence>
<dbReference type="InterPro" id="IPR002196">
    <property type="entry name" value="Glyco_hydro_24"/>
</dbReference>
<evidence type="ECO:0000313" key="7">
    <source>
        <dbReference type="EMBL" id="VEI32497.1"/>
    </source>
</evidence>
<dbReference type="InterPro" id="IPR023347">
    <property type="entry name" value="Lysozyme_dom_sf"/>
</dbReference>
<dbReference type="InterPro" id="IPR051018">
    <property type="entry name" value="Bacteriophage_GH24"/>
</dbReference>
<dbReference type="PANTHER" id="PTHR38107">
    <property type="match status" value="1"/>
</dbReference>
<comment type="similarity">
    <text evidence="6">Belongs to the glycosyl hydrolase 24 family.</text>
</comment>
<dbReference type="HAMAP" id="MF_04110">
    <property type="entry name" value="ENDOLYSIN_T4"/>
    <property type="match status" value="1"/>
</dbReference>
<dbReference type="InterPro" id="IPR043688">
    <property type="entry name" value="SAR_endolysin-like"/>
</dbReference>
<dbReference type="InterPro" id="IPR034690">
    <property type="entry name" value="Endolysin_T4_type"/>
</dbReference>
<dbReference type="GO" id="GO:0003796">
    <property type="term" value="F:lysozyme activity"/>
    <property type="evidence" value="ECO:0007669"/>
    <property type="project" value="UniProtKB-EC"/>
</dbReference>
<proteinExistence type="inferred from homology"/>
<dbReference type="GO" id="GO:0031640">
    <property type="term" value="P:killing of cells of another organism"/>
    <property type="evidence" value="ECO:0007669"/>
    <property type="project" value="UniProtKB-KW"/>
</dbReference>
<reference evidence="7 8" key="1">
    <citation type="submission" date="2018-12" db="EMBL/GenBank/DDBJ databases">
        <authorList>
            <consortium name="Pathogen Informatics"/>
        </authorList>
    </citation>
    <scope>NUCLEOTIDE SEQUENCE [LARGE SCALE GENOMIC DNA]</scope>
    <source>
        <strain evidence="7 8">NCTC10665</strain>
    </source>
</reference>
<dbReference type="EC" id="3.2.1.17" evidence="6"/>
<keyword evidence="4 6" id="KW-0378">Hydrolase</keyword>
<dbReference type="GO" id="GO:0009253">
    <property type="term" value="P:peptidoglycan catabolic process"/>
    <property type="evidence" value="ECO:0007669"/>
    <property type="project" value="InterPro"/>
</dbReference>
<dbReference type="HAMAP" id="MF_04136">
    <property type="entry name" value="SAR_ENDOLYSIN"/>
    <property type="match status" value="1"/>
</dbReference>
<organism evidence="7 8">
    <name type="scientific">Haemophilus parainfluenzae</name>
    <dbReference type="NCBI Taxonomy" id="729"/>
    <lineage>
        <taxon>Bacteria</taxon>
        <taxon>Pseudomonadati</taxon>
        <taxon>Pseudomonadota</taxon>
        <taxon>Gammaproteobacteria</taxon>
        <taxon>Pasteurellales</taxon>
        <taxon>Pasteurellaceae</taxon>
        <taxon>Haemophilus</taxon>
    </lineage>
</organism>
<dbReference type="AlphaFoldDB" id="A0A448Q6K2"/>
<dbReference type="PANTHER" id="PTHR38107:SF4">
    <property type="entry name" value="LYSOZYME"/>
    <property type="match status" value="1"/>
</dbReference>
<dbReference type="InterPro" id="IPR023346">
    <property type="entry name" value="Lysozyme-like_dom_sf"/>
</dbReference>
<dbReference type="SUPFAM" id="SSF53955">
    <property type="entry name" value="Lysozyme-like"/>
    <property type="match status" value="1"/>
</dbReference>
<evidence type="ECO:0000256" key="4">
    <source>
        <dbReference type="ARBA" id="ARBA00022801"/>
    </source>
</evidence>
<keyword evidence="3 6" id="KW-0081">Bacteriolytic enzyme</keyword>
<dbReference type="Proteomes" id="UP000268879">
    <property type="component" value="Chromosome"/>
</dbReference>
<dbReference type="GO" id="GO:0042742">
    <property type="term" value="P:defense response to bacterium"/>
    <property type="evidence" value="ECO:0007669"/>
    <property type="project" value="UniProtKB-KW"/>
</dbReference>
<evidence type="ECO:0000256" key="6">
    <source>
        <dbReference type="RuleBase" id="RU003788"/>
    </source>
</evidence>
<evidence type="ECO:0000256" key="1">
    <source>
        <dbReference type="ARBA" id="ARBA00000632"/>
    </source>
</evidence>
<protein>
    <recommendedName>
        <fullName evidence="6">Lysozyme</fullName>
        <ecNumber evidence="6">3.2.1.17</ecNumber>
    </recommendedName>
</protein>
<keyword evidence="5 6" id="KW-0326">Glycosidase</keyword>
<keyword evidence="2 6" id="KW-0929">Antimicrobial</keyword>
<evidence type="ECO:0000256" key="3">
    <source>
        <dbReference type="ARBA" id="ARBA00022638"/>
    </source>
</evidence>
<dbReference type="GO" id="GO:0016998">
    <property type="term" value="P:cell wall macromolecule catabolic process"/>
    <property type="evidence" value="ECO:0007669"/>
    <property type="project" value="InterPro"/>
</dbReference>